<dbReference type="EMBL" id="AGZR01000009">
    <property type="protein sequence ID" value="EPD32158.1"/>
    <property type="molecule type" value="Genomic_DNA"/>
</dbReference>
<dbReference type="RefSeq" id="WP_016456533.1">
    <property type="nucleotide sequence ID" value="NZ_KE150269.1"/>
</dbReference>
<accession>S2VXE2</accession>
<name>S2VXE2_9ACTN</name>
<protein>
    <submittedName>
        <fullName evidence="1">Uncharacterized protein</fullName>
    </submittedName>
</protein>
<organism evidence="1 2">
    <name type="scientific">Propionimicrobium lymphophilum ACS-093-V-SCH5</name>
    <dbReference type="NCBI Taxonomy" id="883161"/>
    <lineage>
        <taxon>Bacteria</taxon>
        <taxon>Bacillati</taxon>
        <taxon>Actinomycetota</taxon>
        <taxon>Actinomycetes</taxon>
        <taxon>Propionibacteriales</taxon>
        <taxon>Propionibacteriaceae</taxon>
        <taxon>Propionimicrobium</taxon>
    </lineage>
</organism>
<evidence type="ECO:0000313" key="1">
    <source>
        <dbReference type="EMBL" id="EPD32158.1"/>
    </source>
</evidence>
<proteinExistence type="predicted"/>
<dbReference type="Proteomes" id="UP000014417">
    <property type="component" value="Unassembled WGS sequence"/>
</dbReference>
<dbReference type="AlphaFoldDB" id="S2VXE2"/>
<comment type="caution">
    <text evidence="1">The sequence shown here is derived from an EMBL/GenBank/DDBJ whole genome shotgun (WGS) entry which is preliminary data.</text>
</comment>
<reference evidence="1 2" key="1">
    <citation type="submission" date="2013-04" db="EMBL/GenBank/DDBJ databases">
        <title>The Genome Sequence of Propionimicrobium lymphophilum ACS-093-V-SCH5.</title>
        <authorList>
            <consortium name="The Broad Institute Genomics Platform"/>
            <person name="Earl A."/>
            <person name="Ward D."/>
            <person name="Feldgarden M."/>
            <person name="Gevers D."/>
            <person name="Saerens B."/>
            <person name="Vaneechoutte M."/>
            <person name="Walker B."/>
            <person name="Young S."/>
            <person name="Zeng Q."/>
            <person name="Gargeya S."/>
            <person name="Fitzgerald M."/>
            <person name="Haas B."/>
            <person name="Abouelleil A."/>
            <person name="Allen A.W."/>
            <person name="Alvarado L."/>
            <person name="Arachchi H.M."/>
            <person name="Berlin A.M."/>
            <person name="Chapman S.B."/>
            <person name="Gainer-Dewar J."/>
            <person name="Goldberg J."/>
            <person name="Griggs A."/>
            <person name="Gujja S."/>
            <person name="Hansen M."/>
            <person name="Howarth C."/>
            <person name="Imamovic A."/>
            <person name="Ireland A."/>
            <person name="Larimer J."/>
            <person name="McCowan C."/>
            <person name="Murphy C."/>
            <person name="Pearson M."/>
            <person name="Poon T.W."/>
            <person name="Priest M."/>
            <person name="Roberts A."/>
            <person name="Saif S."/>
            <person name="Shea T."/>
            <person name="Sisk P."/>
            <person name="Sykes S."/>
            <person name="Wortman J."/>
            <person name="Nusbaum C."/>
            <person name="Birren B."/>
        </authorList>
    </citation>
    <scope>NUCLEOTIDE SEQUENCE [LARGE SCALE GENOMIC DNA]</scope>
    <source>
        <strain evidence="1 2">ACS-093-V-SCH5</strain>
    </source>
</reference>
<evidence type="ECO:0000313" key="2">
    <source>
        <dbReference type="Proteomes" id="UP000014417"/>
    </source>
</evidence>
<dbReference type="STRING" id="883161.HMPREF9306_01722"/>
<keyword evidence="2" id="KW-1185">Reference proteome</keyword>
<dbReference type="HOGENOM" id="CLU_1946880_0_0_11"/>
<sequence>MSNERGLSLSTLTACLLPAFVIVAGLGIDGAAQVAANRKAEAIASSAARTGMDASAASRIQGDMGSYFAVSAAKDYVSKYSNLNADVSVAESGELNVVTKGRTQTIFLSIIGVDQLACRGEASVDLFSS</sequence>
<gene>
    <name evidence="1" type="ORF">HMPREF9306_01722</name>
</gene>